<dbReference type="EMBL" id="JAWDJW010004102">
    <property type="protein sequence ID" value="KAK3076325.1"/>
    <property type="molecule type" value="Genomic_DNA"/>
</dbReference>
<dbReference type="Proteomes" id="UP001186974">
    <property type="component" value="Unassembled WGS sequence"/>
</dbReference>
<proteinExistence type="predicted"/>
<sequence>MFSPHYGRFWSHKTKENVTQLGNGQPDRRSFSLLRASNNDSLKRDLVDLNVDSTWNKPIDELASSSNPPIVLVCGPRSSGKSTFCRILSNRLLSGGQGNSYKAIWHLDLDSTVPEYTLPGQVSISEITRLNFGPPYTHPVLIGNVPRGALPIAATDFRDRPEYFLNCVDHLVEHSLGSVRQQRLPLIIDTPPIAPGAANEVILKLVSRLKLTDVITIGRGQATWMTQLDQ</sequence>
<name>A0ACC3DID6_9PEZI</name>
<evidence type="ECO:0000313" key="2">
    <source>
        <dbReference type="Proteomes" id="UP001186974"/>
    </source>
</evidence>
<comment type="caution">
    <text evidence="1">The sequence shown here is derived from an EMBL/GenBank/DDBJ whole genome shotgun (WGS) entry which is preliminary data.</text>
</comment>
<feature type="non-terminal residue" evidence="1">
    <location>
        <position position="230"/>
    </location>
</feature>
<gene>
    <name evidence="1" type="ORF">LTS18_013322</name>
</gene>
<accession>A0ACC3DID6</accession>
<evidence type="ECO:0000313" key="1">
    <source>
        <dbReference type="EMBL" id="KAK3076325.1"/>
    </source>
</evidence>
<protein>
    <submittedName>
        <fullName evidence="1">Uncharacterized protein</fullName>
    </submittedName>
</protein>
<organism evidence="1 2">
    <name type="scientific">Coniosporium uncinatum</name>
    <dbReference type="NCBI Taxonomy" id="93489"/>
    <lineage>
        <taxon>Eukaryota</taxon>
        <taxon>Fungi</taxon>
        <taxon>Dikarya</taxon>
        <taxon>Ascomycota</taxon>
        <taxon>Pezizomycotina</taxon>
        <taxon>Dothideomycetes</taxon>
        <taxon>Dothideomycetes incertae sedis</taxon>
        <taxon>Coniosporium</taxon>
    </lineage>
</organism>
<keyword evidence="2" id="KW-1185">Reference proteome</keyword>
<reference evidence="1" key="1">
    <citation type="submission" date="2024-09" db="EMBL/GenBank/DDBJ databases">
        <title>Black Yeasts Isolated from many extreme environments.</title>
        <authorList>
            <person name="Coleine C."/>
            <person name="Stajich J.E."/>
            <person name="Selbmann L."/>
        </authorList>
    </citation>
    <scope>NUCLEOTIDE SEQUENCE</scope>
    <source>
        <strain evidence="1">CCFEE 5737</strain>
    </source>
</reference>